<evidence type="ECO:0000259" key="1">
    <source>
        <dbReference type="Pfam" id="PF13614"/>
    </source>
</evidence>
<evidence type="ECO:0000313" key="2">
    <source>
        <dbReference type="EMBL" id="KAB2587716.1"/>
    </source>
</evidence>
<dbReference type="InterPro" id="IPR050678">
    <property type="entry name" value="DNA_Partitioning_ATPase"/>
</dbReference>
<gene>
    <name evidence="2" type="ORF">F5983_36370</name>
</gene>
<sequence length="308" mass="33016">MLEDDEVPLFNRDDLSRTYVIANGKGGVGKTTLASNFAGLVAADSGRVLLVDVNGQGNVGRDLGYRKTAVDDEGEAFHEALRTGRPLEPVRDVRPGLDVVVGGHHIGAAPDMLSATFRLQARRQALALAVCLAPIAPDYDLVVLDSAPENPPLQQLALSAARWMIAPTRSDMASITDGLGSISRQVQLVRRSVNPDLQLLGVVLYATGSASKQIHRNARKWITEELGTDAYLMDTIVRYSEAVGQDARSHGRLIHELEEAVASNPSFWDLRAGRSTGTVISTTSASVAEDLATLAREILTRAAEEDAA</sequence>
<dbReference type="Pfam" id="PF13614">
    <property type="entry name" value="AAA_31"/>
    <property type="match status" value="1"/>
</dbReference>
<dbReference type="Proteomes" id="UP000326907">
    <property type="component" value="Unassembled WGS sequence"/>
</dbReference>
<dbReference type="SUPFAM" id="SSF52540">
    <property type="entry name" value="P-loop containing nucleoside triphosphate hydrolases"/>
    <property type="match status" value="1"/>
</dbReference>
<dbReference type="PANTHER" id="PTHR13696:SF99">
    <property type="entry name" value="COBYRINIC ACID AC-DIAMIDE SYNTHASE"/>
    <property type="match status" value="1"/>
</dbReference>
<reference evidence="2 3" key="1">
    <citation type="submission" date="2019-09" db="EMBL/GenBank/DDBJ databases">
        <authorList>
            <person name="Liu P."/>
        </authorList>
    </citation>
    <scope>NUCLEOTIDE SEQUENCE [LARGE SCALE GENOMIC DNA]</scope>
    <source>
        <strain evidence="2 3">TRM68085</strain>
    </source>
</reference>
<feature type="domain" description="AAA" evidence="1">
    <location>
        <begin position="17"/>
        <end position="198"/>
    </location>
</feature>
<name>A0A5N5EBB5_9ACTN</name>
<dbReference type="PANTHER" id="PTHR13696">
    <property type="entry name" value="P-LOOP CONTAINING NUCLEOSIDE TRIPHOSPHATE HYDROLASE"/>
    <property type="match status" value="1"/>
</dbReference>
<comment type="caution">
    <text evidence="2">The sequence shown here is derived from an EMBL/GenBank/DDBJ whole genome shotgun (WGS) entry which is preliminary data.</text>
</comment>
<dbReference type="Gene3D" id="3.40.50.300">
    <property type="entry name" value="P-loop containing nucleotide triphosphate hydrolases"/>
    <property type="match status" value="1"/>
</dbReference>
<dbReference type="RefSeq" id="WP_151514026.1">
    <property type="nucleotide sequence ID" value="NZ_VYUA01000077.1"/>
</dbReference>
<proteinExistence type="predicted"/>
<dbReference type="InterPro" id="IPR025669">
    <property type="entry name" value="AAA_dom"/>
</dbReference>
<organism evidence="2 3">
    <name type="scientific">Streptomyces arboris</name>
    <dbReference type="NCBI Taxonomy" id="2600619"/>
    <lineage>
        <taxon>Bacteria</taxon>
        <taxon>Bacillati</taxon>
        <taxon>Actinomycetota</taxon>
        <taxon>Actinomycetes</taxon>
        <taxon>Kitasatosporales</taxon>
        <taxon>Streptomycetaceae</taxon>
        <taxon>Streptomyces</taxon>
    </lineage>
</organism>
<keyword evidence="3" id="KW-1185">Reference proteome</keyword>
<dbReference type="InterPro" id="IPR027417">
    <property type="entry name" value="P-loop_NTPase"/>
</dbReference>
<dbReference type="EMBL" id="VYUA01000077">
    <property type="protein sequence ID" value="KAB2587716.1"/>
    <property type="molecule type" value="Genomic_DNA"/>
</dbReference>
<protein>
    <submittedName>
        <fullName evidence="2">ParA family protein</fullName>
    </submittedName>
</protein>
<evidence type="ECO:0000313" key="3">
    <source>
        <dbReference type="Proteomes" id="UP000326907"/>
    </source>
</evidence>
<dbReference type="CDD" id="cd02042">
    <property type="entry name" value="ParAB_family"/>
    <property type="match status" value="1"/>
</dbReference>
<dbReference type="AlphaFoldDB" id="A0A5N5EBB5"/>
<accession>A0A5N5EBB5</accession>